<organism evidence="3 4">
    <name type="scientific">Eiseniibacteriota bacterium</name>
    <dbReference type="NCBI Taxonomy" id="2212470"/>
    <lineage>
        <taxon>Bacteria</taxon>
        <taxon>Candidatus Eiseniibacteriota</taxon>
    </lineage>
</organism>
<protein>
    <submittedName>
        <fullName evidence="3">Methyltransferase domain-containing protein</fullName>
    </submittedName>
</protein>
<dbReference type="AlphaFoldDB" id="A0A538TZR6"/>
<dbReference type="SUPFAM" id="SSF53335">
    <property type="entry name" value="S-adenosyl-L-methionine-dependent methyltransferases"/>
    <property type="match status" value="1"/>
</dbReference>
<keyword evidence="3" id="KW-0808">Transferase</keyword>
<dbReference type="InterPro" id="IPR025714">
    <property type="entry name" value="Methyltranfer_dom"/>
</dbReference>
<feature type="domain" description="Methyltransferase" evidence="2">
    <location>
        <begin position="42"/>
        <end position="149"/>
    </location>
</feature>
<proteinExistence type="predicted"/>
<reference evidence="3 4" key="1">
    <citation type="journal article" date="2019" name="Nat. Microbiol.">
        <title>Mediterranean grassland soil C-N compound turnover is dependent on rainfall and depth, and is mediated by genomically divergent microorganisms.</title>
        <authorList>
            <person name="Diamond S."/>
            <person name="Andeer P.F."/>
            <person name="Li Z."/>
            <person name="Crits-Christoph A."/>
            <person name="Burstein D."/>
            <person name="Anantharaman K."/>
            <person name="Lane K.R."/>
            <person name="Thomas B.C."/>
            <person name="Pan C."/>
            <person name="Northen T.R."/>
            <person name="Banfield J.F."/>
        </authorList>
    </citation>
    <scope>NUCLEOTIDE SEQUENCE [LARGE SCALE GENOMIC DNA]</scope>
    <source>
        <strain evidence="3">WS_10</strain>
    </source>
</reference>
<dbReference type="GO" id="GO:0008168">
    <property type="term" value="F:methyltransferase activity"/>
    <property type="evidence" value="ECO:0007669"/>
    <property type="project" value="UniProtKB-KW"/>
</dbReference>
<sequence>MDDAENEPATVRQPHRAHQRLQAEVWEPEAEILLDRIGVEPGWTCVDLGCGAIGILPALARRVGADGRVIGVDRELDLTRAAREEARREGHANVHLAATDLLEPSLRPASFDLVHVRFALHLREPERAIAQMTSLARPGGWVAVQEPDLSTWGYEPRCPSWARLRMALTAAIARSGDPSVGRRVPEFLARAGVEGVETRPVTLTVPASHPHARLPLAWIAAQHDAILDDGLATERELRAAIADLERHLGHPDTVMTTPTTIQAWGRRPANE</sequence>
<feature type="region of interest" description="Disordered" evidence="1">
    <location>
        <begin position="1"/>
        <end position="20"/>
    </location>
</feature>
<evidence type="ECO:0000259" key="2">
    <source>
        <dbReference type="Pfam" id="PF13847"/>
    </source>
</evidence>
<dbReference type="Gene3D" id="3.40.50.150">
    <property type="entry name" value="Vaccinia Virus protein VP39"/>
    <property type="match status" value="1"/>
</dbReference>
<dbReference type="EMBL" id="VBPA01000333">
    <property type="protein sequence ID" value="TMQ69156.1"/>
    <property type="molecule type" value="Genomic_DNA"/>
</dbReference>
<comment type="caution">
    <text evidence="3">The sequence shown here is derived from an EMBL/GenBank/DDBJ whole genome shotgun (WGS) entry which is preliminary data.</text>
</comment>
<accession>A0A538TZR6</accession>
<dbReference type="Proteomes" id="UP000319836">
    <property type="component" value="Unassembled WGS sequence"/>
</dbReference>
<dbReference type="Pfam" id="PF13847">
    <property type="entry name" value="Methyltransf_31"/>
    <property type="match status" value="1"/>
</dbReference>
<keyword evidence="3" id="KW-0489">Methyltransferase</keyword>
<gene>
    <name evidence="3" type="ORF">E6K80_12615</name>
</gene>
<dbReference type="CDD" id="cd02440">
    <property type="entry name" value="AdoMet_MTases"/>
    <property type="match status" value="1"/>
</dbReference>
<evidence type="ECO:0000313" key="4">
    <source>
        <dbReference type="Proteomes" id="UP000319836"/>
    </source>
</evidence>
<dbReference type="PANTHER" id="PTHR43861">
    <property type="entry name" value="TRANS-ACONITATE 2-METHYLTRANSFERASE-RELATED"/>
    <property type="match status" value="1"/>
</dbReference>
<dbReference type="GO" id="GO:0032259">
    <property type="term" value="P:methylation"/>
    <property type="evidence" value="ECO:0007669"/>
    <property type="project" value="UniProtKB-KW"/>
</dbReference>
<name>A0A538TZR6_UNCEI</name>
<evidence type="ECO:0000313" key="3">
    <source>
        <dbReference type="EMBL" id="TMQ69156.1"/>
    </source>
</evidence>
<evidence type="ECO:0000256" key="1">
    <source>
        <dbReference type="SAM" id="MobiDB-lite"/>
    </source>
</evidence>
<dbReference type="InterPro" id="IPR029063">
    <property type="entry name" value="SAM-dependent_MTases_sf"/>
</dbReference>